<dbReference type="GO" id="GO:0009166">
    <property type="term" value="P:nucleotide catabolic process"/>
    <property type="evidence" value="ECO:0007669"/>
    <property type="project" value="TreeGrafter"/>
</dbReference>
<dbReference type="AlphaFoldDB" id="A0AAN6J8D4"/>
<protein>
    <submittedName>
        <fullName evidence="1">Suppressor of deletion of TFIIS</fullName>
    </submittedName>
</protein>
<dbReference type="SUPFAM" id="SSF56784">
    <property type="entry name" value="HAD-like"/>
    <property type="match status" value="1"/>
</dbReference>
<name>A0AAN6J8D4_9PEZI</name>
<dbReference type="Pfam" id="PF00702">
    <property type="entry name" value="Hydrolase"/>
    <property type="match status" value="1"/>
</dbReference>
<dbReference type="PANTHER" id="PTHR47438">
    <property type="entry name" value="PHOSPHATE METABOLISM PROTEIN 8-RELATED"/>
    <property type="match status" value="1"/>
</dbReference>
<reference evidence="1" key="1">
    <citation type="submission" date="2021-12" db="EMBL/GenBank/DDBJ databases">
        <title>Black yeast isolated from Biological Soil Crust.</title>
        <authorList>
            <person name="Kurbessoian T."/>
        </authorList>
    </citation>
    <scope>NUCLEOTIDE SEQUENCE</scope>
    <source>
        <strain evidence="1">CCFEE 5208</strain>
    </source>
</reference>
<evidence type="ECO:0000313" key="2">
    <source>
        <dbReference type="Proteomes" id="UP001168146"/>
    </source>
</evidence>
<organism evidence="1 2">
    <name type="scientific">Friedmanniomyces endolithicus</name>
    <dbReference type="NCBI Taxonomy" id="329885"/>
    <lineage>
        <taxon>Eukaryota</taxon>
        <taxon>Fungi</taxon>
        <taxon>Dikarya</taxon>
        <taxon>Ascomycota</taxon>
        <taxon>Pezizomycotina</taxon>
        <taxon>Dothideomycetes</taxon>
        <taxon>Dothideomycetidae</taxon>
        <taxon>Mycosphaerellales</taxon>
        <taxon>Teratosphaeriaceae</taxon>
        <taxon>Friedmanniomyces</taxon>
    </lineage>
</organism>
<dbReference type="EMBL" id="JASUXU010000026">
    <property type="protein sequence ID" value="KAK0320206.1"/>
    <property type="molecule type" value="Genomic_DNA"/>
</dbReference>
<dbReference type="Gene3D" id="3.40.50.1000">
    <property type="entry name" value="HAD superfamily/HAD-like"/>
    <property type="match status" value="1"/>
</dbReference>
<evidence type="ECO:0000313" key="1">
    <source>
        <dbReference type="EMBL" id="KAK0320206.1"/>
    </source>
</evidence>
<accession>A0AAN6J8D4</accession>
<proteinExistence type="predicted"/>
<dbReference type="Gene3D" id="1.10.150.450">
    <property type="match status" value="1"/>
</dbReference>
<dbReference type="SFLD" id="SFLDS00003">
    <property type="entry name" value="Haloacid_Dehalogenase"/>
    <property type="match status" value="1"/>
</dbReference>
<dbReference type="Proteomes" id="UP001168146">
    <property type="component" value="Unassembled WGS sequence"/>
</dbReference>
<gene>
    <name evidence="1" type="primary">SDT1_2</name>
    <name evidence="1" type="ORF">LTR82_008723</name>
</gene>
<dbReference type="InterPro" id="IPR023214">
    <property type="entry name" value="HAD_sf"/>
</dbReference>
<dbReference type="GO" id="GO:0006206">
    <property type="term" value="P:pyrimidine nucleobase metabolic process"/>
    <property type="evidence" value="ECO:0007669"/>
    <property type="project" value="TreeGrafter"/>
</dbReference>
<dbReference type="InterPro" id="IPR036412">
    <property type="entry name" value="HAD-like_sf"/>
</dbReference>
<dbReference type="InterPro" id="IPR052791">
    <property type="entry name" value="SSM1_domain"/>
</dbReference>
<dbReference type="SFLD" id="SFLDG01129">
    <property type="entry name" value="C1.5:_HAD__Beta-PGM__Phosphata"/>
    <property type="match status" value="1"/>
</dbReference>
<dbReference type="GO" id="GO:0008252">
    <property type="term" value="F:nucleotidase activity"/>
    <property type="evidence" value="ECO:0007669"/>
    <property type="project" value="TreeGrafter"/>
</dbReference>
<sequence length="190" mass="22016">MSDSRPVFFFDIDNCLYSKSPHVRETTQGLIDVFLQDNLLLDQEAAHKLHMQYHDEYSMVVEAIADKHGMSPFHFNSQVDDALPLEALLKPDPAVRKMLQDMDRSKIKLWLFTNAYITHGERVVRLLGLEDQFEGITYCNYGAKPLVYKPQPAMFRKAMEDARVEDVDMCYYVGSYPSIAARSARRYMYS</sequence>
<comment type="caution">
    <text evidence="1">The sequence shown here is derived from an EMBL/GenBank/DDBJ whole genome shotgun (WGS) entry which is preliminary data.</text>
</comment>
<dbReference type="PANTHER" id="PTHR47438:SF1">
    <property type="entry name" value="PHOSPHATE METABOLISM PROTEIN 8-RELATED"/>
    <property type="match status" value="1"/>
</dbReference>